<evidence type="ECO:0000256" key="5">
    <source>
        <dbReference type="ARBA" id="ARBA00023125"/>
    </source>
</evidence>
<keyword evidence="7 8" id="KW-0539">Nucleus</keyword>
<dbReference type="GO" id="GO:0008270">
    <property type="term" value="F:zinc ion binding"/>
    <property type="evidence" value="ECO:0007669"/>
    <property type="project" value="UniProtKB-KW"/>
</dbReference>
<evidence type="ECO:0000256" key="6">
    <source>
        <dbReference type="ARBA" id="ARBA00023163"/>
    </source>
</evidence>
<sequence>MADPSIKLFGRTIADYSDSPAFLIGDACGCDVKGISGTDLVNKESKEFVHCGEDAATSGVDIGQSDNHRVQIHHHSLDGMAVSNNQVESGVSEKEKTLKKPDKILPCPRCNSMDTKFCYYNNYNVNQPRHFCRSCQRYWTAGGTMRNVPVGAGRRRNKHSTQQLPICSNSILTSPVDASVTVHDHVCESMVVEALVGDQESVGEVNPMMRCEENGGGEPSFPSEQVPENLDSVDKNGNTMADFMSPLQCYPPPPWSYPWNPLWNNNAPVVTNPGFCPTPIPFPFFWGCTANWPPPNGVWTMPSWVGVGSSGLGNNCSQLGKHSRDDDEKEEEEKTEKKSLWIPKTIRIDDPDEAAKSSIWATLGIKPYRNKLGRKPSIFKPLHPNKSRQTEATTQAGFLANPAALSRSQTFQEGT</sequence>
<dbReference type="PANTHER" id="PTHR31089">
    <property type="entry name" value="CYCLIC DOF FACTOR 2"/>
    <property type="match status" value="1"/>
</dbReference>
<organism evidence="11 12">
    <name type="scientific">Zostera marina</name>
    <name type="common">Eelgrass</name>
    <dbReference type="NCBI Taxonomy" id="29655"/>
    <lineage>
        <taxon>Eukaryota</taxon>
        <taxon>Viridiplantae</taxon>
        <taxon>Streptophyta</taxon>
        <taxon>Embryophyta</taxon>
        <taxon>Tracheophyta</taxon>
        <taxon>Spermatophyta</taxon>
        <taxon>Magnoliopsida</taxon>
        <taxon>Liliopsida</taxon>
        <taxon>Zosteraceae</taxon>
        <taxon>Zostera</taxon>
    </lineage>
</organism>
<dbReference type="Proteomes" id="UP000036987">
    <property type="component" value="Unassembled WGS sequence"/>
</dbReference>
<accession>A0A0K9PS15</accession>
<comment type="caution">
    <text evidence="11">The sequence shown here is derived from an EMBL/GenBank/DDBJ whole genome shotgun (WGS) entry which is preliminary data.</text>
</comment>
<protein>
    <submittedName>
        <fullName evidence="11">Cyclic dof factor 1</fullName>
    </submittedName>
</protein>
<evidence type="ECO:0000256" key="4">
    <source>
        <dbReference type="ARBA" id="ARBA00023015"/>
    </source>
</evidence>
<evidence type="ECO:0000256" key="3">
    <source>
        <dbReference type="ARBA" id="ARBA00022833"/>
    </source>
</evidence>
<dbReference type="GO" id="GO:0005634">
    <property type="term" value="C:nucleus"/>
    <property type="evidence" value="ECO:0007669"/>
    <property type="project" value="UniProtKB-SubCell"/>
</dbReference>
<reference evidence="12" key="1">
    <citation type="journal article" date="2016" name="Nature">
        <title>The genome of the seagrass Zostera marina reveals angiosperm adaptation to the sea.</title>
        <authorList>
            <person name="Olsen J.L."/>
            <person name="Rouze P."/>
            <person name="Verhelst B."/>
            <person name="Lin Y.-C."/>
            <person name="Bayer T."/>
            <person name="Collen J."/>
            <person name="Dattolo E."/>
            <person name="De Paoli E."/>
            <person name="Dittami S."/>
            <person name="Maumus F."/>
            <person name="Michel G."/>
            <person name="Kersting A."/>
            <person name="Lauritano C."/>
            <person name="Lohaus R."/>
            <person name="Toepel M."/>
            <person name="Tonon T."/>
            <person name="Vanneste K."/>
            <person name="Amirebrahimi M."/>
            <person name="Brakel J."/>
            <person name="Bostroem C."/>
            <person name="Chovatia M."/>
            <person name="Grimwood J."/>
            <person name="Jenkins J.W."/>
            <person name="Jueterbock A."/>
            <person name="Mraz A."/>
            <person name="Stam W.T."/>
            <person name="Tice H."/>
            <person name="Bornberg-Bauer E."/>
            <person name="Green P.J."/>
            <person name="Pearson G.A."/>
            <person name="Procaccini G."/>
            <person name="Duarte C.M."/>
            <person name="Schmutz J."/>
            <person name="Reusch T.B.H."/>
            <person name="Van de Peer Y."/>
        </authorList>
    </citation>
    <scope>NUCLEOTIDE SEQUENCE [LARGE SCALE GENOMIC DNA]</scope>
    <source>
        <strain evidence="12">cv. Finnish</strain>
    </source>
</reference>
<proteinExistence type="predicted"/>
<feature type="region of interest" description="Disordered" evidence="9">
    <location>
        <begin position="376"/>
        <end position="396"/>
    </location>
</feature>
<evidence type="ECO:0000313" key="12">
    <source>
        <dbReference type="Proteomes" id="UP000036987"/>
    </source>
</evidence>
<keyword evidence="1" id="KW-0479">Metal-binding</keyword>
<keyword evidence="3" id="KW-0862">Zinc</keyword>
<evidence type="ECO:0000256" key="8">
    <source>
        <dbReference type="PROSITE-ProRule" id="PRU00071"/>
    </source>
</evidence>
<dbReference type="PROSITE" id="PS01361">
    <property type="entry name" value="ZF_DOF_1"/>
    <property type="match status" value="1"/>
</dbReference>
<evidence type="ECO:0000256" key="1">
    <source>
        <dbReference type="ARBA" id="ARBA00022723"/>
    </source>
</evidence>
<feature type="domain" description="Dof-type" evidence="10">
    <location>
        <begin position="105"/>
        <end position="159"/>
    </location>
</feature>
<comment type="subcellular location">
    <subcellularLocation>
        <location evidence="8">Nucleus</location>
    </subcellularLocation>
</comment>
<keyword evidence="2 8" id="KW-0863">Zinc-finger</keyword>
<dbReference type="Pfam" id="PF02701">
    <property type="entry name" value="Zn_ribbon_Dof"/>
    <property type="match status" value="1"/>
</dbReference>
<gene>
    <name evidence="11" type="ORF">ZOSMA_18G01100</name>
</gene>
<dbReference type="GO" id="GO:0003677">
    <property type="term" value="F:DNA binding"/>
    <property type="evidence" value="ECO:0000318"/>
    <property type="project" value="GO_Central"/>
</dbReference>
<evidence type="ECO:0000256" key="9">
    <source>
        <dbReference type="SAM" id="MobiDB-lite"/>
    </source>
</evidence>
<keyword evidence="5 8" id="KW-0238">DNA-binding</keyword>
<dbReference type="OMA" id="MATGQCS"/>
<dbReference type="InterPro" id="IPR045174">
    <property type="entry name" value="Dof"/>
</dbReference>
<dbReference type="EMBL" id="LFYR01000692">
    <property type="protein sequence ID" value="KMZ71012.1"/>
    <property type="molecule type" value="Genomic_DNA"/>
</dbReference>
<dbReference type="OrthoDB" id="1927254at2759"/>
<dbReference type="PANTHER" id="PTHR31089:SF75">
    <property type="entry name" value="CYCLIC DOF FACTOR 2"/>
    <property type="match status" value="1"/>
</dbReference>
<keyword evidence="4" id="KW-0805">Transcription regulation</keyword>
<evidence type="ECO:0000256" key="7">
    <source>
        <dbReference type="ARBA" id="ARBA00023242"/>
    </source>
</evidence>
<dbReference type="STRING" id="29655.A0A0K9PS15"/>
<keyword evidence="12" id="KW-1185">Reference proteome</keyword>
<evidence type="ECO:0000313" key="11">
    <source>
        <dbReference type="EMBL" id="KMZ71012.1"/>
    </source>
</evidence>
<dbReference type="InterPro" id="IPR003851">
    <property type="entry name" value="Znf_Dof"/>
</dbReference>
<evidence type="ECO:0000256" key="2">
    <source>
        <dbReference type="ARBA" id="ARBA00022771"/>
    </source>
</evidence>
<dbReference type="PROSITE" id="PS50884">
    <property type="entry name" value="ZF_DOF_2"/>
    <property type="match status" value="1"/>
</dbReference>
<evidence type="ECO:0000259" key="10">
    <source>
        <dbReference type="PROSITE" id="PS50884"/>
    </source>
</evidence>
<keyword evidence="6" id="KW-0804">Transcription</keyword>
<feature type="compositionally biased region" description="Basic and acidic residues" evidence="9">
    <location>
        <begin position="322"/>
        <end position="337"/>
    </location>
</feature>
<name>A0A0K9PS15_ZOSMR</name>
<dbReference type="GO" id="GO:0003700">
    <property type="term" value="F:DNA-binding transcription factor activity"/>
    <property type="evidence" value="ECO:0000318"/>
    <property type="project" value="GO_Central"/>
</dbReference>
<feature type="region of interest" description="Disordered" evidence="9">
    <location>
        <begin position="315"/>
        <end position="337"/>
    </location>
</feature>
<dbReference type="AlphaFoldDB" id="A0A0K9PS15"/>